<feature type="domain" description="Intradiol ring-cleavage dioxygenases" evidence="4">
    <location>
        <begin position="122"/>
        <end position="150"/>
    </location>
</feature>
<gene>
    <name evidence="5" type="primary">pcaH</name>
    <name evidence="5" type="ORF">BN1051_02255</name>
</gene>
<keyword evidence="3" id="KW-0560">Oxidoreductase</keyword>
<dbReference type="SUPFAM" id="SSF49482">
    <property type="entry name" value="Aromatic compound dioxygenase"/>
    <property type="match status" value="1"/>
</dbReference>
<proteinExistence type="inferred from homology"/>
<dbReference type="InterPro" id="IPR012785">
    <property type="entry name" value="Protocat_dOase_b"/>
</dbReference>
<accession>A0A078MTW1</accession>
<evidence type="ECO:0000256" key="1">
    <source>
        <dbReference type="ARBA" id="ARBA00007825"/>
    </source>
</evidence>
<dbReference type="PANTHER" id="PTHR33711:SF10">
    <property type="entry name" value="INTRADIOL RING-CLEAVAGE DIOXYGENASES DOMAIN-CONTAINING PROTEIN"/>
    <property type="match status" value="1"/>
</dbReference>
<reference evidence="5" key="1">
    <citation type="submission" date="2014-07" db="EMBL/GenBank/DDBJ databases">
        <authorList>
            <person name="Urmite Genomes Urmite Genomes"/>
        </authorList>
    </citation>
    <scope>NUCLEOTIDE SEQUENCE</scope>
    <source>
        <strain evidence="5">11W110_air</strain>
    </source>
</reference>
<dbReference type="PROSITE" id="PS00083">
    <property type="entry name" value="INTRADIOL_DIOXYGENAS"/>
    <property type="match status" value="1"/>
</dbReference>
<dbReference type="PATRIC" id="fig|1461584.3.peg.2231"/>
<sequence>MENDPMDVSGEMADDLFRNSHVVEGPDSAQASQDEISAEIGQLHAAYRKGVEDGAAEETQPRLDFRPYRSSILRHPTKDPHHTDPETIELWSPAFGHQDVHPLEADLTIQHNGEPLGERIIVRGRVLDGDGRPVSGQLIEVWQANSAGRYIHKRDQHPAPIDPNFTGVGRAITGADGSYEFTTIKPGPYPWKNHYNAWRPAHIHFSLFGTDFTQRMITQMYFPGDPLFALDPIYQSITDQKARDRLVATYDHNITSHEWATGYNWDIVLTGSNRTWMEEEDAE</sequence>
<dbReference type="NCBIfam" id="TIGR02422">
    <property type="entry name" value="protocat_beta"/>
    <property type="match status" value="1"/>
</dbReference>
<name>A0A078MTW1_9MICC</name>
<comment type="similarity">
    <text evidence="1">Belongs to the intradiol ring-cleavage dioxygenase family.</text>
</comment>
<dbReference type="Gene3D" id="2.60.130.10">
    <property type="entry name" value="Aromatic compound dioxygenase"/>
    <property type="match status" value="1"/>
</dbReference>
<dbReference type="InterPro" id="IPR015889">
    <property type="entry name" value="Intradiol_dOase_core"/>
</dbReference>
<dbReference type="GO" id="GO:0018578">
    <property type="term" value="F:protocatechuate 3,4-dioxygenase activity"/>
    <property type="evidence" value="ECO:0007669"/>
    <property type="project" value="InterPro"/>
</dbReference>
<evidence type="ECO:0000256" key="3">
    <source>
        <dbReference type="ARBA" id="ARBA00023002"/>
    </source>
</evidence>
<dbReference type="AlphaFoldDB" id="A0A078MTW1"/>
<dbReference type="PANTHER" id="PTHR33711">
    <property type="entry name" value="DIOXYGENASE, PUTATIVE (AFU_ORTHOLOGUE AFUA_2G02910)-RELATED"/>
    <property type="match status" value="1"/>
</dbReference>
<protein>
    <submittedName>
        <fullName evidence="5">Protocatechuate 3,4-dioxygenase beta chain</fullName>
    </submittedName>
</protein>
<evidence type="ECO:0000259" key="4">
    <source>
        <dbReference type="PROSITE" id="PS00083"/>
    </source>
</evidence>
<dbReference type="InterPro" id="IPR050770">
    <property type="entry name" value="Intradiol_RC_Dioxygenase"/>
</dbReference>
<dbReference type="EMBL" id="LN483071">
    <property type="protein sequence ID" value="CEA08897.1"/>
    <property type="molecule type" value="Genomic_DNA"/>
</dbReference>
<dbReference type="Pfam" id="PF12391">
    <property type="entry name" value="PCDO_beta_N"/>
    <property type="match status" value="1"/>
</dbReference>
<dbReference type="GO" id="GO:0008199">
    <property type="term" value="F:ferric iron binding"/>
    <property type="evidence" value="ECO:0007669"/>
    <property type="project" value="InterPro"/>
</dbReference>
<evidence type="ECO:0000256" key="2">
    <source>
        <dbReference type="ARBA" id="ARBA00022964"/>
    </source>
</evidence>
<dbReference type="InterPro" id="IPR024756">
    <property type="entry name" value="PCDO_beta_N"/>
</dbReference>
<dbReference type="GO" id="GO:0019619">
    <property type="term" value="P:3,4-dihydroxybenzoate catabolic process"/>
    <property type="evidence" value="ECO:0007669"/>
    <property type="project" value="InterPro"/>
</dbReference>
<organism evidence="5">
    <name type="scientific">Arthrobacter saudimassiliensis</name>
    <dbReference type="NCBI Taxonomy" id="1461584"/>
    <lineage>
        <taxon>Bacteria</taxon>
        <taxon>Bacillati</taxon>
        <taxon>Actinomycetota</taxon>
        <taxon>Actinomycetes</taxon>
        <taxon>Micrococcales</taxon>
        <taxon>Micrococcaceae</taxon>
        <taxon>Arthrobacter</taxon>
    </lineage>
</organism>
<keyword evidence="2 5" id="KW-0223">Dioxygenase</keyword>
<dbReference type="Pfam" id="PF00775">
    <property type="entry name" value="Dioxygenase_C"/>
    <property type="match status" value="1"/>
</dbReference>
<dbReference type="InterPro" id="IPR000627">
    <property type="entry name" value="Intradiol_dOase_C"/>
</dbReference>
<evidence type="ECO:0000313" key="5">
    <source>
        <dbReference type="EMBL" id="CEA08897.1"/>
    </source>
</evidence>